<sequence>MMSTSDCVLLHGDAFRGNILHWNKTTARTTTRRGLTIEVSLSCPERPLLPTILFVSVPAVDFTNDPPRIVRAVEDLILLRIPEGRFDKYDYYIYRAGGKKGPSLKLLPCPPQALVDEDVGLLSHGEGDYTIAALLSTNEFGVYDLHRFDSVSENWSMDKVSLVEPQVSFPDKIPSNSDRLLFHLTSTVIPIGSKGDTMGWVDLWHGILLCDVVSREPKLRGVPLPLPVELMSRNNGQGTDLGCPKSFRGITFIDKPGMEPCLKFVHLWHDAVPIPQDPADDSNEEETKWEMRDWTITIWSNENLTASWKDWHKECVVKASDISISSKLNSKMLKSGLLSPGGAEPKRAFQNLFVFFPALGIDDGVVYLQARVKFPHPRVFVLALDTENKKLLGAAEFATERISGASVAYFPSNISKYIDPRARVIPIPKGDEDDPNWEEWRRYEGTESLKLPRLVLSRLLRRKDGPSSRKVNLDDVALAT</sequence>
<gene>
    <name evidence="2" type="ORF">EJB05_40998</name>
</gene>
<keyword evidence="3" id="KW-1185">Reference proteome</keyword>
<dbReference type="InterPro" id="IPR011676">
    <property type="entry name" value="DUF1618"/>
</dbReference>
<protein>
    <recommendedName>
        <fullName evidence="1">DUF1618 domain-containing protein</fullName>
    </recommendedName>
</protein>
<dbReference type="Gramene" id="TVU07634">
    <property type="protein sequence ID" value="TVU07634"/>
    <property type="gene ID" value="EJB05_40998"/>
</dbReference>
<accession>A0A5J9T8L3</accession>
<organism evidence="2 3">
    <name type="scientific">Eragrostis curvula</name>
    <name type="common">weeping love grass</name>
    <dbReference type="NCBI Taxonomy" id="38414"/>
    <lineage>
        <taxon>Eukaryota</taxon>
        <taxon>Viridiplantae</taxon>
        <taxon>Streptophyta</taxon>
        <taxon>Embryophyta</taxon>
        <taxon>Tracheophyta</taxon>
        <taxon>Spermatophyta</taxon>
        <taxon>Magnoliopsida</taxon>
        <taxon>Liliopsida</taxon>
        <taxon>Poales</taxon>
        <taxon>Poaceae</taxon>
        <taxon>PACMAD clade</taxon>
        <taxon>Chloridoideae</taxon>
        <taxon>Eragrostideae</taxon>
        <taxon>Eragrostidinae</taxon>
        <taxon>Eragrostis</taxon>
    </lineage>
</organism>
<comment type="caution">
    <text evidence="2">The sequence shown here is derived from an EMBL/GenBank/DDBJ whole genome shotgun (WGS) entry which is preliminary data.</text>
</comment>
<dbReference type="Proteomes" id="UP000324897">
    <property type="component" value="Chromosome 3"/>
</dbReference>
<reference evidence="2 3" key="1">
    <citation type="journal article" date="2019" name="Sci. Rep.">
        <title>A high-quality genome of Eragrostis curvula grass provides insights into Poaceae evolution and supports new strategies to enhance forage quality.</title>
        <authorList>
            <person name="Carballo J."/>
            <person name="Santos B.A.C.M."/>
            <person name="Zappacosta D."/>
            <person name="Garbus I."/>
            <person name="Selva J.P."/>
            <person name="Gallo C.A."/>
            <person name="Diaz A."/>
            <person name="Albertini E."/>
            <person name="Caccamo M."/>
            <person name="Echenique V."/>
        </authorList>
    </citation>
    <scope>NUCLEOTIDE SEQUENCE [LARGE SCALE GENOMIC DNA]</scope>
    <source>
        <strain evidence="3">cv. Victoria</strain>
        <tissue evidence="2">Leaf</tissue>
    </source>
</reference>
<dbReference type="Pfam" id="PF07762">
    <property type="entry name" value="DUF1618"/>
    <property type="match status" value="1"/>
</dbReference>
<dbReference type="PANTHER" id="PTHR33074">
    <property type="entry name" value="EXPRESSED PROTEIN-RELATED"/>
    <property type="match status" value="1"/>
</dbReference>
<dbReference type="EMBL" id="RWGY01000039">
    <property type="protein sequence ID" value="TVU07634.1"/>
    <property type="molecule type" value="Genomic_DNA"/>
</dbReference>
<proteinExistence type="predicted"/>
<feature type="domain" description="DUF1618" evidence="1">
    <location>
        <begin position="200"/>
        <end position="367"/>
    </location>
</feature>
<evidence type="ECO:0000313" key="3">
    <source>
        <dbReference type="Proteomes" id="UP000324897"/>
    </source>
</evidence>
<evidence type="ECO:0000259" key="1">
    <source>
        <dbReference type="Pfam" id="PF07762"/>
    </source>
</evidence>
<dbReference type="OrthoDB" id="689972at2759"/>
<name>A0A5J9T8L3_9POAL</name>
<evidence type="ECO:0000313" key="2">
    <source>
        <dbReference type="EMBL" id="TVU07634.1"/>
    </source>
</evidence>
<dbReference type="AlphaFoldDB" id="A0A5J9T8L3"/>
<dbReference type="PANTHER" id="PTHR33074:SF62">
    <property type="entry name" value="EXPRESSED PROTEIN"/>
    <property type="match status" value="1"/>
</dbReference>